<proteinExistence type="predicted"/>
<dbReference type="GO" id="GO:0052621">
    <property type="term" value="F:diguanylate cyclase activity"/>
    <property type="evidence" value="ECO:0007669"/>
    <property type="project" value="TreeGrafter"/>
</dbReference>
<evidence type="ECO:0000259" key="2">
    <source>
        <dbReference type="PROSITE" id="PS50887"/>
    </source>
</evidence>
<organism evidence="3 4">
    <name type="scientific">Salimicrobium halophilum</name>
    <dbReference type="NCBI Taxonomy" id="86666"/>
    <lineage>
        <taxon>Bacteria</taxon>
        <taxon>Bacillati</taxon>
        <taxon>Bacillota</taxon>
        <taxon>Bacilli</taxon>
        <taxon>Bacillales</taxon>
        <taxon>Bacillaceae</taxon>
        <taxon>Salimicrobium</taxon>
    </lineage>
</organism>
<dbReference type="PROSITE" id="PS50887">
    <property type="entry name" value="GGDEF"/>
    <property type="match status" value="1"/>
</dbReference>
<keyword evidence="1" id="KW-0812">Transmembrane</keyword>
<dbReference type="PANTHER" id="PTHR45138">
    <property type="entry name" value="REGULATORY COMPONENTS OF SENSORY TRANSDUCTION SYSTEM"/>
    <property type="match status" value="1"/>
</dbReference>
<dbReference type="Pfam" id="PF13185">
    <property type="entry name" value="GAF_2"/>
    <property type="match status" value="1"/>
</dbReference>
<dbReference type="InterPro" id="IPR000160">
    <property type="entry name" value="GGDEF_dom"/>
</dbReference>
<feature type="transmembrane region" description="Helical" evidence="1">
    <location>
        <begin position="141"/>
        <end position="164"/>
    </location>
</feature>
<dbReference type="Gene3D" id="3.30.450.40">
    <property type="match status" value="1"/>
</dbReference>
<dbReference type="OrthoDB" id="9759607at2"/>
<dbReference type="SMART" id="SM00267">
    <property type="entry name" value="GGDEF"/>
    <property type="match status" value="1"/>
</dbReference>
<evidence type="ECO:0000313" key="3">
    <source>
        <dbReference type="EMBL" id="SDI92390.1"/>
    </source>
</evidence>
<gene>
    <name evidence="3" type="ORF">SAMN04490247_0019</name>
</gene>
<dbReference type="EMBL" id="FNEV01000001">
    <property type="protein sequence ID" value="SDI92390.1"/>
    <property type="molecule type" value="Genomic_DNA"/>
</dbReference>
<keyword evidence="1" id="KW-0472">Membrane</keyword>
<keyword evidence="4" id="KW-1185">Reference proteome</keyword>
<dbReference type="GO" id="GO:1902201">
    <property type="term" value="P:negative regulation of bacterial-type flagellum-dependent cell motility"/>
    <property type="evidence" value="ECO:0007669"/>
    <property type="project" value="TreeGrafter"/>
</dbReference>
<dbReference type="PANTHER" id="PTHR45138:SF9">
    <property type="entry name" value="DIGUANYLATE CYCLASE DGCM-RELATED"/>
    <property type="match status" value="1"/>
</dbReference>
<dbReference type="SMART" id="SM00065">
    <property type="entry name" value="GAF"/>
    <property type="match status" value="1"/>
</dbReference>
<keyword evidence="1" id="KW-1133">Transmembrane helix</keyword>
<reference evidence="4" key="1">
    <citation type="submission" date="2016-10" db="EMBL/GenBank/DDBJ databases">
        <authorList>
            <person name="Varghese N."/>
            <person name="Submissions S."/>
        </authorList>
    </citation>
    <scope>NUCLEOTIDE SEQUENCE [LARGE SCALE GENOMIC DNA]</scope>
    <source>
        <strain evidence="4">DSM 4771</strain>
    </source>
</reference>
<sequence>MERKKQIFIWITWVVVWPASFLFIYNYTDPVFNPDVIWFAVLASAVAFFPIIIGDRPIFFTYGISFAVFLSEGLFYEIILTQLGLFMLMWKIRVPKEQLYRLPLNMLMFLFVSTGAAFVYYQLGGVHGAAVLETPQAVGAVLGYALVQIGLNQGSIKMISKWLYGKREPWVTLGDIWEYFTSLAILPLGFLLFVLYVDIGVQALGLLGVPLLIVSAILRYLHHSRLMNGYLRKSGEIGQELASFQRVEEVLDIFTERVKPLFDADQVYILDIPEKGKMTLIREVGNTGITNKSSRDVTGIPSISRETWRSRKGTIFPDHRSWKNYADIYKKSEMESVMTVPMFRFGQIVGVITLFSSRKRKYSQAQFQLLKILSNFLAVAIENARVYERLKNKEERCGLTGAFNYRYLEKLMNSYQESSVFSFIMIDIDYFKWVNDTYGHESGNEILVQFARRLEDSLDKSSTVARYGGEEFVVVLENISKEEAEEKAEFIRRVITDEPFVVYKHIKAEKEPLEVDLTASIGVATYPIHGDHPADVMQKADQAMYTGAKQQGRDRVAVVEA</sequence>
<feature type="transmembrane region" description="Helical" evidence="1">
    <location>
        <begin position="203"/>
        <end position="222"/>
    </location>
</feature>
<dbReference type="RefSeq" id="WP_093190523.1">
    <property type="nucleotide sequence ID" value="NZ_FNEV01000001.1"/>
</dbReference>
<dbReference type="Proteomes" id="UP000199225">
    <property type="component" value="Unassembled WGS sequence"/>
</dbReference>
<dbReference type="InterPro" id="IPR003018">
    <property type="entry name" value="GAF"/>
</dbReference>
<feature type="transmembrane region" description="Helical" evidence="1">
    <location>
        <begin position="102"/>
        <end position="121"/>
    </location>
</feature>
<dbReference type="InterPro" id="IPR050469">
    <property type="entry name" value="Diguanylate_Cyclase"/>
</dbReference>
<dbReference type="STRING" id="86666.SAMN04490247_0019"/>
<dbReference type="GO" id="GO:0043709">
    <property type="term" value="P:cell adhesion involved in single-species biofilm formation"/>
    <property type="evidence" value="ECO:0007669"/>
    <property type="project" value="TreeGrafter"/>
</dbReference>
<feature type="transmembrane region" description="Helical" evidence="1">
    <location>
        <begin position="36"/>
        <end position="53"/>
    </location>
</feature>
<dbReference type="CDD" id="cd01949">
    <property type="entry name" value="GGDEF"/>
    <property type="match status" value="1"/>
</dbReference>
<dbReference type="Pfam" id="PF00990">
    <property type="entry name" value="GGDEF"/>
    <property type="match status" value="1"/>
</dbReference>
<evidence type="ECO:0000256" key="1">
    <source>
        <dbReference type="SAM" id="Phobius"/>
    </source>
</evidence>
<dbReference type="GO" id="GO:0005886">
    <property type="term" value="C:plasma membrane"/>
    <property type="evidence" value="ECO:0007669"/>
    <property type="project" value="TreeGrafter"/>
</dbReference>
<feature type="transmembrane region" description="Helical" evidence="1">
    <location>
        <begin position="6"/>
        <end position="24"/>
    </location>
</feature>
<feature type="domain" description="GGDEF" evidence="2">
    <location>
        <begin position="419"/>
        <end position="561"/>
    </location>
</feature>
<dbReference type="InterPro" id="IPR043128">
    <property type="entry name" value="Rev_trsase/Diguanyl_cyclase"/>
</dbReference>
<protein>
    <submittedName>
        <fullName evidence="3">Diguanylate cyclase (GGDEF) domain-containing protein</fullName>
    </submittedName>
</protein>
<dbReference type="Gene3D" id="3.30.70.270">
    <property type="match status" value="1"/>
</dbReference>
<dbReference type="NCBIfam" id="TIGR00254">
    <property type="entry name" value="GGDEF"/>
    <property type="match status" value="1"/>
</dbReference>
<dbReference type="InterPro" id="IPR029016">
    <property type="entry name" value="GAF-like_dom_sf"/>
</dbReference>
<dbReference type="AlphaFoldDB" id="A0A1G8PKL3"/>
<feature type="transmembrane region" description="Helical" evidence="1">
    <location>
        <begin position="59"/>
        <end position="90"/>
    </location>
</feature>
<accession>A0A1G8PKL3</accession>
<dbReference type="InterPro" id="IPR029787">
    <property type="entry name" value="Nucleotide_cyclase"/>
</dbReference>
<feature type="transmembrane region" description="Helical" evidence="1">
    <location>
        <begin position="176"/>
        <end position="197"/>
    </location>
</feature>
<evidence type="ECO:0000313" key="4">
    <source>
        <dbReference type="Proteomes" id="UP000199225"/>
    </source>
</evidence>
<name>A0A1G8PKL3_9BACI</name>
<dbReference type="SUPFAM" id="SSF55073">
    <property type="entry name" value="Nucleotide cyclase"/>
    <property type="match status" value="1"/>
</dbReference>
<dbReference type="SUPFAM" id="SSF55781">
    <property type="entry name" value="GAF domain-like"/>
    <property type="match status" value="1"/>
</dbReference>